<evidence type="ECO:0000313" key="2">
    <source>
        <dbReference type="Proteomes" id="UP000724672"/>
    </source>
</evidence>
<protein>
    <submittedName>
        <fullName evidence="1">Uncharacterized protein</fullName>
    </submittedName>
</protein>
<proteinExistence type="predicted"/>
<dbReference type="AlphaFoldDB" id="A0A942UX75"/>
<keyword evidence="2" id="KW-1185">Reference proteome</keyword>
<organism evidence="1 2">
    <name type="scientific">Anaeromonas frigoriresistens</name>
    <dbReference type="NCBI Taxonomy" id="2683708"/>
    <lineage>
        <taxon>Bacteria</taxon>
        <taxon>Bacillati</taxon>
        <taxon>Bacillota</taxon>
        <taxon>Tissierellia</taxon>
        <taxon>Tissierellales</taxon>
        <taxon>Thermohalobacteraceae</taxon>
        <taxon>Anaeromonas</taxon>
    </lineage>
</organism>
<evidence type="ECO:0000313" key="1">
    <source>
        <dbReference type="EMBL" id="MBS4538586.1"/>
    </source>
</evidence>
<comment type="caution">
    <text evidence="1">The sequence shown here is derived from an EMBL/GenBank/DDBJ whole genome shotgun (WGS) entry which is preliminary data.</text>
</comment>
<dbReference type="Proteomes" id="UP000724672">
    <property type="component" value="Unassembled WGS sequence"/>
</dbReference>
<dbReference type="EMBL" id="WSFT01000036">
    <property type="protein sequence ID" value="MBS4538586.1"/>
    <property type="molecule type" value="Genomic_DNA"/>
</dbReference>
<name>A0A942UX75_9FIRM</name>
<accession>A0A942UX75</accession>
<gene>
    <name evidence="1" type="ORF">GOQ27_08930</name>
</gene>
<sequence>MRKLAEGEMLSLTGLLKMEKDGLAVSKAMSSLITDEDLKKQAEASILAMEGRVKGIQQFINENNVTPTQEVR</sequence>
<reference evidence="1" key="1">
    <citation type="submission" date="2019-12" db="EMBL/GenBank/DDBJ databases">
        <title>Clostridiaceae gen. nov. sp. nov., isolated from sediment in Xinjiang, China.</title>
        <authorList>
            <person name="Zhang R."/>
        </authorList>
    </citation>
    <scope>NUCLEOTIDE SEQUENCE</scope>
    <source>
        <strain evidence="1">D2Q-11</strain>
    </source>
</reference>
<dbReference type="RefSeq" id="WP_203366508.1">
    <property type="nucleotide sequence ID" value="NZ_WSFT01000036.1"/>
</dbReference>